<sequence>MSIHNMARHSGQCGQPATRQHRFRAPLRRDPNLAGPTQLVRPVLGQDRLPVRPVHEPRHLYHRRLRIKPDRMQWPERQATCHAGRVHGGPRDTQVLL</sequence>
<evidence type="ECO:0000256" key="1">
    <source>
        <dbReference type="SAM" id="MobiDB-lite"/>
    </source>
</evidence>
<dbReference type="Proteomes" id="UP001154282">
    <property type="component" value="Unassembled WGS sequence"/>
</dbReference>
<evidence type="ECO:0000313" key="3">
    <source>
        <dbReference type="Proteomes" id="UP001154282"/>
    </source>
</evidence>
<organism evidence="2 3">
    <name type="scientific">Linum tenue</name>
    <dbReference type="NCBI Taxonomy" id="586396"/>
    <lineage>
        <taxon>Eukaryota</taxon>
        <taxon>Viridiplantae</taxon>
        <taxon>Streptophyta</taxon>
        <taxon>Embryophyta</taxon>
        <taxon>Tracheophyta</taxon>
        <taxon>Spermatophyta</taxon>
        <taxon>Magnoliopsida</taxon>
        <taxon>eudicotyledons</taxon>
        <taxon>Gunneridae</taxon>
        <taxon>Pentapetalae</taxon>
        <taxon>rosids</taxon>
        <taxon>fabids</taxon>
        <taxon>Malpighiales</taxon>
        <taxon>Linaceae</taxon>
        <taxon>Linum</taxon>
    </lineage>
</organism>
<proteinExistence type="predicted"/>
<comment type="caution">
    <text evidence="2">The sequence shown here is derived from an EMBL/GenBank/DDBJ whole genome shotgun (WGS) entry which is preliminary data.</text>
</comment>
<protein>
    <submittedName>
        <fullName evidence="2">Uncharacterized protein</fullName>
    </submittedName>
</protein>
<gene>
    <name evidence="2" type="ORF">LITE_LOCUS3626</name>
</gene>
<name>A0AAV0HBD3_9ROSI</name>
<keyword evidence="3" id="KW-1185">Reference proteome</keyword>
<dbReference type="EMBL" id="CAMGYJ010000002">
    <property type="protein sequence ID" value="CAI0382630.1"/>
    <property type="molecule type" value="Genomic_DNA"/>
</dbReference>
<reference evidence="2" key="1">
    <citation type="submission" date="2022-08" db="EMBL/GenBank/DDBJ databases">
        <authorList>
            <person name="Gutierrez-Valencia J."/>
        </authorList>
    </citation>
    <scope>NUCLEOTIDE SEQUENCE</scope>
</reference>
<dbReference type="AlphaFoldDB" id="A0AAV0HBD3"/>
<evidence type="ECO:0000313" key="2">
    <source>
        <dbReference type="EMBL" id="CAI0382630.1"/>
    </source>
</evidence>
<feature type="region of interest" description="Disordered" evidence="1">
    <location>
        <begin position="1"/>
        <end position="38"/>
    </location>
</feature>
<accession>A0AAV0HBD3</accession>